<dbReference type="RefSeq" id="WP_207884051.1">
    <property type="nucleotide sequence ID" value="NZ_JAFVMF010000039.1"/>
</dbReference>
<keyword evidence="2" id="KW-1185">Reference proteome</keyword>
<gene>
    <name evidence="1" type="ORF">J2D73_19575</name>
</gene>
<dbReference type="Proteomes" id="UP000664771">
    <property type="component" value="Unassembled WGS sequence"/>
</dbReference>
<accession>A0ABS3M1G3</accession>
<evidence type="ECO:0000313" key="1">
    <source>
        <dbReference type="EMBL" id="MBO1361986.1"/>
    </source>
</evidence>
<proteinExistence type="predicted"/>
<comment type="caution">
    <text evidence="1">The sequence shown here is derived from an EMBL/GenBank/DDBJ whole genome shotgun (WGS) entry which is preliminary data.</text>
</comment>
<protein>
    <submittedName>
        <fullName evidence="1">Uncharacterized protein</fullName>
    </submittedName>
</protein>
<name>A0ABS3M1G3_9PROT</name>
<evidence type="ECO:0000313" key="2">
    <source>
        <dbReference type="Proteomes" id="UP000664771"/>
    </source>
</evidence>
<organism evidence="1 2">
    <name type="scientific">Acetobacter sacchari</name>
    <dbReference type="NCBI Taxonomy" id="2661687"/>
    <lineage>
        <taxon>Bacteria</taxon>
        <taxon>Pseudomonadati</taxon>
        <taxon>Pseudomonadota</taxon>
        <taxon>Alphaproteobacteria</taxon>
        <taxon>Acetobacterales</taxon>
        <taxon>Acetobacteraceae</taxon>
        <taxon>Acetobacter</taxon>
    </lineage>
</organism>
<sequence length="90" mass="9753">MPPEKREHPSYVLGDDLSPEAIGRIIANILNRNAATAERIAAELSMANCTALLVMQLHGVPLSVAEGEVERIVQAAIEHLAELKRLGDDE</sequence>
<dbReference type="EMBL" id="JAFVMF010000039">
    <property type="protein sequence ID" value="MBO1361986.1"/>
    <property type="molecule type" value="Genomic_DNA"/>
</dbReference>
<reference evidence="1 2" key="1">
    <citation type="submission" date="2021-03" db="EMBL/GenBank/DDBJ databases">
        <title>The complete genome sequence of Acetobacter sacchari TBRC 11175.</title>
        <authorList>
            <person name="Charoenyingcharoen P."/>
            <person name="Yukphan P."/>
        </authorList>
    </citation>
    <scope>NUCLEOTIDE SEQUENCE [LARGE SCALE GENOMIC DNA]</scope>
    <source>
        <strain evidence="1 2">TBRC 11175</strain>
    </source>
</reference>